<keyword evidence="3" id="KW-1185">Reference proteome</keyword>
<feature type="compositionally biased region" description="Basic and acidic residues" evidence="1">
    <location>
        <begin position="187"/>
        <end position="197"/>
    </location>
</feature>
<feature type="region of interest" description="Disordered" evidence="1">
    <location>
        <begin position="75"/>
        <end position="95"/>
    </location>
</feature>
<proteinExistence type="predicted"/>
<accession>A0AAW1HW92</accession>
<evidence type="ECO:0000313" key="3">
    <source>
        <dbReference type="Proteomes" id="UP001458880"/>
    </source>
</evidence>
<reference evidence="2 3" key="1">
    <citation type="journal article" date="2024" name="BMC Genomics">
        <title>De novo assembly and annotation of Popillia japonica's genome with initial clues to its potential as an invasive pest.</title>
        <authorList>
            <person name="Cucini C."/>
            <person name="Boschi S."/>
            <person name="Funari R."/>
            <person name="Cardaioli E."/>
            <person name="Iannotti N."/>
            <person name="Marturano G."/>
            <person name="Paoli F."/>
            <person name="Bruttini M."/>
            <person name="Carapelli A."/>
            <person name="Frati F."/>
            <person name="Nardi F."/>
        </authorList>
    </citation>
    <scope>NUCLEOTIDE SEQUENCE [LARGE SCALE GENOMIC DNA]</scope>
    <source>
        <strain evidence="2">DMR45628</strain>
    </source>
</reference>
<dbReference type="Proteomes" id="UP001458880">
    <property type="component" value="Unassembled WGS sequence"/>
</dbReference>
<comment type="caution">
    <text evidence="2">The sequence shown here is derived from an EMBL/GenBank/DDBJ whole genome shotgun (WGS) entry which is preliminary data.</text>
</comment>
<gene>
    <name evidence="2" type="ORF">QE152_g38797</name>
</gene>
<feature type="compositionally biased region" description="Basic and acidic residues" evidence="1">
    <location>
        <begin position="78"/>
        <end position="90"/>
    </location>
</feature>
<sequence length="305" mass="34354">MMKDEKDYKRKRPTITTHAQLSQSTQQLIMGTKKLKILMYFFIPERPTITTHAQLSQSTQQLIMGTKRGRFLMRQPRIKRESDPSQHGEGEPLSPQFLTVPHVRVERQCSDPLPTISPPPGNLLSVPGNILVKQHSHPLLPSQTHQHQSSTPPIPLHVLLPQTHCNEGDRSISPVVVVSDPLAMSPHDTHSRTERGPPETTATLRVRTDELRRSSSSPQACTRSSHCPVIRSGPALGCNYCWNTVDTHGRILRRKTKYHCPECQTNLCIVPCFQEYHERHVSSNQADPVTLTTSVMKVFPKTSSI</sequence>
<evidence type="ECO:0000313" key="2">
    <source>
        <dbReference type="EMBL" id="KAK9680818.1"/>
    </source>
</evidence>
<organism evidence="2 3">
    <name type="scientific">Popillia japonica</name>
    <name type="common">Japanese beetle</name>
    <dbReference type="NCBI Taxonomy" id="7064"/>
    <lineage>
        <taxon>Eukaryota</taxon>
        <taxon>Metazoa</taxon>
        <taxon>Ecdysozoa</taxon>
        <taxon>Arthropoda</taxon>
        <taxon>Hexapoda</taxon>
        <taxon>Insecta</taxon>
        <taxon>Pterygota</taxon>
        <taxon>Neoptera</taxon>
        <taxon>Endopterygota</taxon>
        <taxon>Coleoptera</taxon>
        <taxon>Polyphaga</taxon>
        <taxon>Scarabaeiformia</taxon>
        <taxon>Scarabaeidae</taxon>
        <taxon>Rutelinae</taxon>
        <taxon>Popillia</taxon>
    </lineage>
</organism>
<name>A0AAW1HW92_POPJA</name>
<evidence type="ECO:0008006" key="4">
    <source>
        <dbReference type="Google" id="ProtNLM"/>
    </source>
</evidence>
<feature type="region of interest" description="Disordered" evidence="1">
    <location>
        <begin position="184"/>
        <end position="218"/>
    </location>
</feature>
<evidence type="ECO:0000256" key="1">
    <source>
        <dbReference type="SAM" id="MobiDB-lite"/>
    </source>
</evidence>
<dbReference type="EMBL" id="JASPKY010000866">
    <property type="protein sequence ID" value="KAK9680818.1"/>
    <property type="molecule type" value="Genomic_DNA"/>
</dbReference>
<protein>
    <recommendedName>
        <fullName evidence="4">PiggyBac transposable element-derived protein 4 C-terminal zinc-ribbon domain-containing protein</fullName>
    </recommendedName>
</protein>
<dbReference type="AlphaFoldDB" id="A0AAW1HW92"/>